<dbReference type="EMBL" id="LOJF01000001">
    <property type="protein sequence ID" value="KUH58900.1"/>
    <property type="molecule type" value="Genomic_DNA"/>
</dbReference>
<dbReference type="PANTHER" id="PTHR11472">
    <property type="entry name" value="DNA REPAIR DEAD HELICASE RAD3/XP-D SUBFAMILY MEMBER"/>
    <property type="match status" value="1"/>
</dbReference>
<protein>
    <submittedName>
        <fullName evidence="7">DNA polymerase III subunit epsilon</fullName>
    </submittedName>
</protein>
<dbReference type="InterPro" id="IPR027417">
    <property type="entry name" value="P-loop_NTPase"/>
</dbReference>
<keyword evidence="2" id="KW-0378">Hydrolase</keyword>
<dbReference type="Pfam" id="PF00929">
    <property type="entry name" value="RNase_T"/>
    <property type="match status" value="1"/>
</dbReference>
<dbReference type="PROSITE" id="PS51193">
    <property type="entry name" value="HELICASE_ATP_BIND_2"/>
    <property type="match status" value="1"/>
</dbReference>
<sequence length="992" mass="108667">MALANVGGREENTQRAAAALERLLLPGTPEDIRANYQSLAERAQTHGFDLLEEDIVVLDTETTGLSFKDCELIEISAARLSGREAVERFETFVDPGRPIPPEIQRLTGIRDVDVAGAPSPEEAVRDLADFVGGSPVLAHNATFDRTFIEGVRGGAEVSDTWIDTLALSRIALPRLSSHRLSDMAEAFGCDSVTHRAGDDVDALCGMWRIILLGLSDLPAGLLGKLSDMHPEVEWPFRPVIAHLAAESGPEAFSLKALRHGLVSREEAHPRADAAESDEALVAPAPEVIRDEFTADGVVGRMYENYETRPEQVSMALEVRDALATSTHRTIEAGTGVGKSIAYLLPEVLFAQRNNVTVGIATKTNALTDQLVSHELPALARALPKGLSFHSLKGYEHYPCLHRLDRAAVEDLPLELARNDGRSDNAIAGDMLTAIAVTYAYACQSPDGDLDALGIRWRYVPRQMLTTTPNECLRTRCPYFPNECLVHGARRRAASGDVVVTNHSLLLRNVAAEGKILPPIRHWVIDEAHSFEGEARRQWAHEVSGDAARAAFELLGGTKSGALHTVMTSVSASKLEGATLVQGLLTKAAAAVSRAAVSTADLFMAVHELGPLARGDGGYDMVTLWIDEKVRETSQWGAVAEAGSAAVAHLDEAAKHLSEAEEKLAEVAPQLAADLTESGRFVTELLESLRLILGGEDQTYVYSAELYRSKRRIGAEKLLAEKLDVGADLAQNWLPEMKSVVFTSATMAVRDDFSHFDHAVGLDRLPAAMHKDVRLDSSFDFDNSMSVIVTKDMPAPNESNYLDSLIDLLYNVHCSMDGSVLTLFTNRRDMERVYAELGPRLNKAGLALVCQERGSSPRRLRQQFLAEKRTSLLALRSFWEGFDATGDTLRCVVIPKLPFASPNDPIVRERDLREDRAWWRYSLPEAVISVKQAAGRLIRTSNDRGVLVLADSRVVQKRYGRSFTGSLPSKSVTTLETANVGRYIEMWRSSHER</sequence>
<evidence type="ECO:0000256" key="5">
    <source>
        <dbReference type="ARBA" id="ARBA00038058"/>
    </source>
</evidence>
<dbReference type="GO" id="GO:0003676">
    <property type="term" value="F:nucleic acid binding"/>
    <property type="evidence" value="ECO:0007669"/>
    <property type="project" value="InterPro"/>
</dbReference>
<dbReference type="SMART" id="SM00479">
    <property type="entry name" value="EXOIII"/>
    <property type="match status" value="1"/>
</dbReference>
<evidence type="ECO:0000256" key="2">
    <source>
        <dbReference type="ARBA" id="ARBA00022801"/>
    </source>
</evidence>
<evidence type="ECO:0000256" key="3">
    <source>
        <dbReference type="ARBA" id="ARBA00022839"/>
    </source>
</evidence>
<dbReference type="GO" id="GO:0003678">
    <property type="term" value="F:DNA helicase activity"/>
    <property type="evidence" value="ECO:0007669"/>
    <property type="project" value="TreeGrafter"/>
</dbReference>
<keyword evidence="1" id="KW-0547">Nucleotide-binding</keyword>
<reference evidence="7 8" key="1">
    <citation type="submission" date="2015-12" db="EMBL/GenBank/DDBJ databases">
        <title>Draft Genome Sequence of Olsenella scatoligenes SK9K4T; a Producer of 3-Methylindole- (skatole) and 4-Methylphenol- (p-cresol) Isolated from Pig Feces.</title>
        <authorList>
            <person name="Li X."/>
            <person name="Borg B."/>
            <person name="Canibe N."/>
        </authorList>
    </citation>
    <scope>NUCLEOTIDE SEQUENCE [LARGE SCALE GENOMIC DNA]</scope>
    <source>
        <strain evidence="7 8">SK9K4</strain>
    </source>
</reference>
<dbReference type="OrthoDB" id="9805194at2"/>
<dbReference type="Proteomes" id="UP000054078">
    <property type="component" value="Unassembled WGS sequence"/>
</dbReference>
<comment type="similarity">
    <text evidence="5">Belongs to the helicase family. DinG subfamily.</text>
</comment>
<keyword evidence="3" id="KW-0269">Exonuclease</keyword>
<organism evidence="7 8">
    <name type="scientific">Tractidigestivibacter scatoligenes</name>
    <name type="common">Olsenella scatoligenes</name>
    <dbReference type="NCBI Taxonomy" id="1299998"/>
    <lineage>
        <taxon>Bacteria</taxon>
        <taxon>Bacillati</taxon>
        <taxon>Actinomycetota</taxon>
        <taxon>Coriobacteriia</taxon>
        <taxon>Coriobacteriales</taxon>
        <taxon>Atopobiaceae</taxon>
        <taxon>Tractidigestivibacter</taxon>
    </lineage>
</organism>
<keyword evidence="8" id="KW-1185">Reference proteome</keyword>
<accession>A0A100YWC7</accession>
<dbReference type="InterPro" id="IPR012337">
    <property type="entry name" value="RNaseH-like_sf"/>
</dbReference>
<dbReference type="Pfam" id="PF13307">
    <property type="entry name" value="Helicase_C_2"/>
    <property type="match status" value="1"/>
</dbReference>
<evidence type="ECO:0000256" key="4">
    <source>
        <dbReference type="ARBA" id="ARBA00022840"/>
    </source>
</evidence>
<dbReference type="GO" id="GO:0006281">
    <property type="term" value="P:DNA repair"/>
    <property type="evidence" value="ECO:0007669"/>
    <property type="project" value="TreeGrafter"/>
</dbReference>
<feature type="domain" description="Helicase ATP-binding" evidence="6">
    <location>
        <begin position="297"/>
        <end position="596"/>
    </location>
</feature>
<dbReference type="STRING" id="1299998.AUL39_00685"/>
<gene>
    <name evidence="7" type="ORF">AUL39_00685</name>
</gene>
<evidence type="ECO:0000313" key="7">
    <source>
        <dbReference type="EMBL" id="KUH58900.1"/>
    </source>
</evidence>
<dbReference type="CDD" id="cd06127">
    <property type="entry name" value="DEDDh"/>
    <property type="match status" value="1"/>
</dbReference>
<dbReference type="InterPro" id="IPR036397">
    <property type="entry name" value="RNaseH_sf"/>
</dbReference>
<dbReference type="Gene3D" id="3.30.420.10">
    <property type="entry name" value="Ribonuclease H-like superfamily/Ribonuclease H"/>
    <property type="match status" value="1"/>
</dbReference>
<dbReference type="RefSeq" id="WP_059052635.1">
    <property type="nucleotide sequence ID" value="NZ_LOJF01000001.1"/>
</dbReference>
<name>A0A100YWC7_TRASO</name>
<evidence type="ECO:0000256" key="1">
    <source>
        <dbReference type="ARBA" id="ARBA00022741"/>
    </source>
</evidence>
<dbReference type="GO" id="GO:0005524">
    <property type="term" value="F:ATP binding"/>
    <property type="evidence" value="ECO:0007669"/>
    <property type="project" value="UniProtKB-KW"/>
</dbReference>
<dbReference type="PANTHER" id="PTHR11472:SF34">
    <property type="entry name" value="REGULATOR OF TELOMERE ELONGATION HELICASE 1"/>
    <property type="match status" value="1"/>
</dbReference>
<dbReference type="GO" id="GO:0016818">
    <property type="term" value="F:hydrolase activity, acting on acid anhydrides, in phosphorus-containing anhydrides"/>
    <property type="evidence" value="ECO:0007669"/>
    <property type="project" value="InterPro"/>
</dbReference>
<dbReference type="InterPro" id="IPR045028">
    <property type="entry name" value="DinG/Rad3-like"/>
</dbReference>
<dbReference type="GO" id="GO:0004527">
    <property type="term" value="F:exonuclease activity"/>
    <property type="evidence" value="ECO:0007669"/>
    <property type="project" value="UniProtKB-KW"/>
</dbReference>
<evidence type="ECO:0000259" key="6">
    <source>
        <dbReference type="PROSITE" id="PS51193"/>
    </source>
</evidence>
<keyword evidence="3" id="KW-0540">Nuclease</keyword>
<evidence type="ECO:0000313" key="8">
    <source>
        <dbReference type="Proteomes" id="UP000054078"/>
    </source>
</evidence>
<dbReference type="InterPro" id="IPR013520">
    <property type="entry name" value="Ribonucl_H"/>
</dbReference>
<dbReference type="SUPFAM" id="SSF52540">
    <property type="entry name" value="P-loop containing nucleoside triphosphate hydrolases"/>
    <property type="match status" value="1"/>
</dbReference>
<dbReference type="InterPro" id="IPR006555">
    <property type="entry name" value="ATP-dep_Helicase_C"/>
</dbReference>
<dbReference type="InterPro" id="IPR014013">
    <property type="entry name" value="Helic_SF1/SF2_ATP-bd_DinG/Rad3"/>
</dbReference>
<dbReference type="AlphaFoldDB" id="A0A100YWC7"/>
<dbReference type="SUPFAM" id="SSF53098">
    <property type="entry name" value="Ribonuclease H-like"/>
    <property type="match status" value="1"/>
</dbReference>
<dbReference type="SMART" id="SM00491">
    <property type="entry name" value="HELICc2"/>
    <property type="match status" value="1"/>
</dbReference>
<dbReference type="Gene3D" id="3.40.50.300">
    <property type="entry name" value="P-loop containing nucleotide triphosphate hydrolases"/>
    <property type="match status" value="2"/>
</dbReference>
<comment type="caution">
    <text evidence="7">The sequence shown here is derived from an EMBL/GenBank/DDBJ whole genome shotgun (WGS) entry which is preliminary data.</text>
</comment>
<keyword evidence="4" id="KW-0067">ATP-binding</keyword>
<dbReference type="FunFam" id="3.30.420.10:FF:000045">
    <property type="entry name" value="3'-5' exonuclease DinG"/>
    <property type="match status" value="1"/>
</dbReference>
<proteinExistence type="inferred from homology"/>